<sequence length="187" mass="21035">MARLIDIRKAQLEYRNLHNGRYTASFDTLIDFVKTAKLPFVKKEGVLSDTQLEAGMTEKKAMAIINKAKKTGNWKEVEKEGLMNFKRDTLWVAVTDTIYAPGFNADSLRYVPFGNGVQFEMVTRSDTTKSGAPLNLFQAQTPYETYLGGLNTQELANLKDLQTKLGKYCGLRVGDIEQPNNNAGNWE</sequence>
<dbReference type="RefSeq" id="WP_176350713.1">
    <property type="nucleotide sequence ID" value="NZ_JABWDJ010000140.1"/>
</dbReference>
<evidence type="ECO:0000313" key="2">
    <source>
        <dbReference type="Proteomes" id="UP000524321"/>
    </source>
</evidence>
<proteinExistence type="predicted"/>
<dbReference type="EMBL" id="JABWDJ010000140">
    <property type="protein sequence ID" value="NVB75782.1"/>
    <property type="molecule type" value="Genomic_DNA"/>
</dbReference>
<evidence type="ECO:0000313" key="1">
    <source>
        <dbReference type="EMBL" id="NVB75782.1"/>
    </source>
</evidence>
<comment type="caution">
    <text evidence="1">The sequence shown here is derived from an EMBL/GenBank/DDBJ whole genome shotgun (WGS) entry which is preliminary data.</text>
</comment>
<organism evidence="1 2">
    <name type="scientific">Phocaeicola vulgatus</name>
    <name type="common">Bacteroides vulgatus</name>
    <dbReference type="NCBI Taxonomy" id="821"/>
    <lineage>
        <taxon>Bacteria</taxon>
        <taxon>Pseudomonadati</taxon>
        <taxon>Bacteroidota</taxon>
        <taxon>Bacteroidia</taxon>
        <taxon>Bacteroidales</taxon>
        <taxon>Bacteroidaceae</taxon>
        <taxon>Phocaeicola</taxon>
    </lineage>
</organism>
<dbReference type="Proteomes" id="UP000524321">
    <property type="component" value="Unassembled WGS sequence"/>
</dbReference>
<name>A0A7Y6PH79_PHOVU</name>
<reference evidence="1 2" key="2">
    <citation type="submission" date="2020-07" db="EMBL/GenBank/DDBJ databases">
        <title>Bacterial metabolism rescues the inhibition of intestinal drug absorption by food and drug additives.</title>
        <authorList>
            <person name="Zou L."/>
            <person name="Spanogiannopoulos P."/>
            <person name="Chien H.-C."/>
            <person name="Pieper L.M."/>
            <person name="Cai W."/>
            <person name="Khuri N."/>
            <person name="Pottel J."/>
            <person name="Vora B."/>
            <person name="Ni Z."/>
            <person name="Tsakalozou E."/>
            <person name="Zhang W."/>
            <person name="Shoichet B.K."/>
            <person name="Giacomini K.M."/>
            <person name="Turnbaugh P.J."/>
        </authorList>
    </citation>
    <scope>NUCLEOTIDE SEQUENCE [LARGE SCALE GENOMIC DNA]</scope>
    <source>
        <strain evidence="1 2">B33</strain>
    </source>
</reference>
<reference evidence="1 2" key="1">
    <citation type="submission" date="2020-04" db="EMBL/GenBank/DDBJ databases">
        <authorList>
            <person name="Pieper L."/>
        </authorList>
    </citation>
    <scope>NUCLEOTIDE SEQUENCE [LARGE SCALE GENOMIC DNA]</scope>
    <source>
        <strain evidence="1 2">B33</strain>
    </source>
</reference>
<gene>
    <name evidence="1" type="ORF">HUV05_20150</name>
</gene>
<accession>A0A7Y6PH79</accession>
<dbReference type="AlphaFoldDB" id="A0A7Y6PH79"/>
<protein>
    <submittedName>
        <fullName evidence="1">Uncharacterized protein</fullName>
    </submittedName>
</protein>